<dbReference type="RefSeq" id="XP_037162561.1">
    <property type="nucleotide sequence ID" value="XM_037310579.1"/>
</dbReference>
<dbReference type="Proteomes" id="UP000578531">
    <property type="component" value="Unassembled WGS sequence"/>
</dbReference>
<dbReference type="AlphaFoldDB" id="A0A8H6L2K3"/>
<keyword evidence="2" id="KW-1185">Reference proteome</keyword>
<proteinExistence type="predicted"/>
<dbReference type="GeneID" id="59290337"/>
<protein>
    <submittedName>
        <fullName evidence="1">Uncharacterized protein</fullName>
    </submittedName>
</protein>
<gene>
    <name evidence="1" type="ORF">HO173_008683</name>
</gene>
<accession>A0A8H6L2K3</accession>
<evidence type="ECO:0000313" key="1">
    <source>
        <dbReference type="EMBL" id="KAF6233139.1"/>
    </source>
</evidence>
<organism evidence="1 2">
    <name type="scientific">Letharia columbiana</name>
    <dbReference type="NCBI Taxonomy" id="112416"/>
    <lineage>
        <taxon>Eukaryota</taxon>
        <taxon>Fungi</taxon>
        <taxon>Dikarya</taxon>
        <taxon>Ascomycota</taxon>
        <taxon>Pezizomycotina</taxon>
        <taxon>Lecanoromycetes</taxon>
        <taxon>OSLEUM clade</taxon>
        <taxon>Lecanoromycetidae</taxon>
        <taxon>Lecanorales</taxon>
        <taxon>Lecanorineae</taxon>
        <taxon>Parmeliaceae</taxon>
        <taxon>Letharia</taxon>
    </lineage>
</organism>
<name>A0A8H6L2K3_9LECA</name>
<dbReference type="EMBL" id="JACCJC010000041">
    <property type="protein sequence ID" value="KAF6233139.1"/>
    <property type="molecule type" value="Genomic_DNA"/>
</dbReference>
<reference evidence="1 2" key="1">
    <citation type="journal article" date="2020" name="Genomics">
        <title>Complete, high-quality genomes from long-read metagenomic sequencing of two wolf lichen thalli reveals enigmatic genome architecture.</title>
        <authorList>
            <person name="McKenzie S.K."/>
            <person name="Walston R.F."/>
            <person name="Allen J.L."/>
        </authorList>
    </citation>
    <scope>NUCLEOTIDE SEQUENCE [LARGE SCALE GENOMIC DNA]</scope>
    <source>
        <strain evidence="1">WasteWater2</strain>
    </source>
</reference>
<evidence type="ECO:0000313" key="2">
    <source>
        <dbReference type="Proteomes" id="UP000578531"/>
    </source>
</evidence>
<sequence length="139" mass="15883">MRTEKRAVVHHQTQTQRFSIEPISWYEEVSFQVQTHESLSRYTILCPGRIPSGFRMHEKVLGGISMVETVSSSLGRPGIRGRFLMNTKFDCVRKAREARVVYEREMLKIPDLDNTSDVAGDEERYVGGKLEFGSSGSHF</sequence>
<comment type="caution">
    <text evidence="1">The sequence shown here is derived from an EMBL/GenBank/DDBJ whole genome shotgun (WGS) entry which is preliminary data.</text>
</comment>